<sequence length="217" mass="22688">MTRLAPAAAMLLALPVLGGSFATGLTAIAQTAPATPGAVDPSRVAPGRYATDPAHTLIGYSVNHFGFNDYFGIFGNATGTLDIDPARPEQAKVAIDVPLTGLVNASAKLTEHMLSADFFDAARHPGARFVSTRISVDPADRTRARIEGELTIRGVTRPVTLAARFTGAGVNPMSRKATIGFQAEATIKRSDFGMTYALGPVSDAVTLDISVAFEKQG</sequence>
<keyword evidence="1" id="KW-0732">Signal</keyword>
<dbReference type="Proteomes" id="UP000464468">
    <property type="component" value="Chromosome"/>
</dbReference>
<dbReference type="InterPro" id="IPR036761">
    <property type="entry name" value="TTHA0802/YceI-like_sf"/>
</dbReference>
<dbReference type="Pfam" id="PF04264">
    <property type="entry name" value="YceI"/>
    <property type="match status" value="1"/>
</dbReference>
<gene>
    <name evidence="3" type="ORF">GVO57_12495</name>
</gene>
<name>A0A7Z2NX93_9SPHN</name>
<dbReference type="AlphaFoldDB" id="A0A7Z2NX93"/>
<dbReference type="KEGG" id="schy:GVO57_12495"/>
<accession>A0A7Z2NX93</accession>
<evidence type="ECO:0000256" key="1">
    <source>
        <dbReference type="SAM" id="SignalP"/>
    </source>
</evidence>
<protein>
    <recommendedName>
        <fullName evidence="2">Lipid/polyisoprenoid-binding YceI-like domain-containing protein</fullName>
    </recommendedName>
</protein>
<evidence type="ECO:0000313" key="3">
    <source>
        <dbReference type="EMBL" id="QHL91475.1"/>
    </source>
</evidence>
<evidence type="ECO:0000259" key="2">
    <source>
        <dbReference type="SMART" id="SM00867"/>
    </source>
</evidence>
<evidence type="ECO:0000313" key="4">
    <source>
        <dbReference type="Proteomes" id="UP000464468"/>
    </source>
</evidence>
<proteinExistence type="predicted"/>
<dbReference type="InterPro" id="IPR007372">
    <property type="entry name" value="Lipid/polyisoprenoid-bd_YceI"/>
</dbReference>
<organism evidence="3 4">
    <name type="scientific">Sphingomonas changnyeongensis</name>
    <dbReference type="NCBI Taxonomy" id="2698679"/>
    <lineage>
        <taxon>Bacteria</taxon>
        <taxon>Pseudomonadati</taxon>
        <taxon>Pseudomonadota</taxon>
        <taxon>Alphaproteobacteria</taxon>
        <taxon>Sphingomonadales</taxon>
        <taxon>Sphingomonadaceae</taxon>
        <taxon>Sphingomonas</taxon>
    </lineage>
</organism>
<dbReference type="PANTHER" id="PTHR34406:SF1">
    <property type="entry name" value="PROTEIN YCEI"/>
    <property type="match status" value="1"/>
</dbReference>
<reference evidence="3 4" key="1">
    <citation type="submission" date="2020-01" db="EMBL/GenBank/DDBJ databases">
        <title>Sphingomonas sp. C33 whole genome sequece.</title>
        <authorList>
            <person name="Park C."/>
        </authorList>
    </citation>
    <scope>NUCLEOTIDE SEQUENCE [LARGE SCALE GENOMIC DNA]</scope>
    <source>
        <strain evidence="3 4">C33</strain>
    </source>
</reference>
<feature type="domain" description="Lipid/polyisoprenoid-binding YceI-like" evidence="2">
    <location>
        <begin position="48"/>
        <end position="214"/>
    </location>
</feature>
<dbReference type="SUPFAM" id="SSF101874">
    <property type="entry name" value="YceI-like"/>
    <property type="match status" value="1"/>
</dbReference>
<dbReference type="PANTHER" id="PTHR34406">
    <property type="entry name" value="PROTEIN YCEI"/>
    <property type="match status" value="1"/>
</dbReference>
<dbReference type="RefSeq" id="WP_160593468.1">
    <property type="nucleotide sequence ID" value="NZ_CP047895.1"/>
</dbReference>
<feature type="signal peptide" evidence="1">
    <location>
        <begin position="1"/>
        <end position="22"/>
    </location>
</feature>
<dbReference type="EMBL" id="CP047895">
    <property type="protein sequence ID" value="QHL91475.1"/>
    <property type="molecule type" value="Genomic_DNA"/>
</dbReference>
<dbReference type="SMART" id="SM00867">
    <property type="entry name" value="YceI"/>
    <property type="match status" value="1"/>
</dbReference>
<feature type="chain" id="PRO_5030645706" description="Lipid/polyisoprenoid-binding YceI-like domain-containing protein" evidence="1">
    <location>
        <begin position="23"/>
        <end position="217"/>
    </location>
</feature>
<keyword evidence="4" id="KW-1185">Reference proteome</keyword>
<dbReference type="Gene3D" id="2.40.128.110">
    <property type="entry name" value="Lipid/polyisoprenoid-binding, YceI-like"/>
    <property type="match status" value="1"/>
</dbReference>